<name>A0A1C4Z793_9ACTN</name>
<dbReference type="AlphaFoldDB" id="A0A1C4Z793"/>
<evidence type="ECO:0000259" key="1">
    <source>
        <dbReference type="Pfam" id="PF04738"/>
    </source>
</evidence>
<evidence type="ECO:0000259" key="2">
    <source>
        <dbReference type="Pfam" id="PF14028"/>
    </source>
</evidence>
<gene>
    <name evidence="3" type="ORF">GA0074696_4116</name>
</gene>
<dbReference type="Pfam" id="PF04738">
    <property type="entry name" value="Lant_dehydr_N"/>
    <property type="match status" value="1"/>
</dbReference>
<protein>
    <submittedName>
        <fullName evidence="3">Thiopeptide-type bacteriocin biosynthesis domain-containing protein</fullName>
    </submittedName>
</protein>
<proteinExistence type="predicted"/>
<sequence length="1024" mass="111394">MSTALVRAVAHPAIELPPWPDLTEPRPELVTSWVSWLRQVWAIDAVAEAVTLSSPVLAEQVSKLCAEESPSVREARRTVHAVARYAQRLLGRPTPFGLLAGVAPAVFGSRAPTRWGTAHRAIARAGAGWLTDVIAQFERCPELLSRLSVVANSTLTVRDDRLIVPYQPHPGIDGQLGAVEVSLRHSAPVRAAIDAAHSPIRVEVLASQVRETFPQASAAVVMAMLTQLIAHGALITSLHAPSTEPDALGHLLRQLDEVGAGTVTPIADFMGSLQEVHAGLQRHNSAPPGDAPAARRLVASRMRSLALSAHEPLAVDLRLDASVTLPDQVATEVERAALVLTRLSAYPYGTAAWRAYHQRFYERYGIGSLVPVREVVDPDSGIGLPDGYPGSPAAEPRSPISRRDEVLLSVAQRAALDGTMEVVLDEALIAQLELGPQRLRLPPHLEACVRVQAADEEDLARGRFTLEVTSVSRAAGGLTGRFLSVLRLTDAGRLGAGLTDLPASDRDTVAAQVSFPPLDPGTAHVARAVQVLPTVISLAEHRWPSRAVLTVGDLAVGCDGRRMYLAVPDRGHRIEAVGLHALNLRTHTPPLARFLIELGRAQCAQVTAFDWGTAARAKLPFLPRVRYGRAILAPATWRLEAAELPDQHQPWYAWDDALDEWRARRRLPRLVHLVEADRRLPLDLDESAHRVLLRTHLLTAPRAVLVEAPAPENLGWCGGRPHEVIVALHATEPPPWPPLPTPTPARVIGRDQGQAPASSRILLAKLYGDIRRQDLLLAEHLPRLIAQWDAPPDWWFLRFRDPDQHLRLRIALPDVSAFGPAAERISAWADDLHRRGLLREVQYATSYPETGRWGSGPAMQAAEAVFIADSHSVLTQLRQPVRPSRQALVAAHTAAIAVAFTGSVDAGMRWLVDHVPATAPQPVPRPLFREAVHLAHPGGDWATLRAAAGGTAIVDAWKNRDVALAVYRTHLPGPHTDGIDVDDVLGSLMHAHYIRAVGIDFDDEDQCRYLARAAALAYFARSRS</sequence>
<organism evidence="3">
    <name type="scientific">Micromonospora purpureochromogenes</name>
    <dbReference type="NCBI Taxonomy" id="47872"/>
    <lineage>
        <taxon>Bacteria</taxon>
        <taxon>Bacillati</taxon>
        <taxon>Actinomycetota</taxon>
        <taxon>Actinomycetes</taxon>
        <taxon>Micromonosporales</taxon>
        <taxon>Micromonosporaceae</taxon>
        <taxon>Micromonospora</taxon>
    </lineage>
</organism>
<feature type="domain" description="Lantibiotic dehydratase N-terminal" evidence="1">
    <location>
        <begin position="45"/>
        <end position="693"/>
    </location>
</feature>
<evidence type="ECO:0000313" key="3">
    <source>
        <dbReference type="EMBL" id="SCF28872.1"/>
    </source>
</evidence>
<feature type="domain" description="Thiopeptide-type bacteriocin biosynthesis" evidence="2">
    <location>
        <begin position="764"/>
        <end position="1013"/>
    </location>
</feature>
<dbReference type="InterPro" id="IPR006827">
    <property type="entry name" value="Lant_deHydtase_N"/>
</dbReference>
<dbReference type="Pfam" id="PF14028">
    <property type="entry name" value="Lant_dehydr_C"/>
    <property type="match status" value="1"/>
</dbReference>
<dbReference type="EMBL" id="LT607410">
    <property type="protein sequence ID" value="SCF28872.1"/>
    <property type="molecule type" value="Genomic_DNA"/>
</dbReference>
<dbReference type="Proteomes" id="UP000198228">
    <property type="component" value="Chromosome I"/>
</dbReference>
<dbReference type="InterPro" id="IPR023809">
    <property type="entry name" value="Thiopep_bacteriocin_synth_dom"/>
</dbReference>
<dbReference type="RefSeq" id="WP_088962584.1">
    <property type="nucleotide sequence ID" value="NZ_LT607410.1"/>
</dbReference>
<dbReference type="NCBIfam" id="TIGR03891">
    <property type="entry name" value="thiopep_ocin"/>
    <property type="match status" value="1"/>
</dbReference>
<accession>A0A1C4Z793</accession>
<reference evidence="3" key="1">
    <citation type="submission" date="2016-06" db="EMBL/GenBank/DDBJ databases">
        <authorList>
            <person name="Kjaerup R.B."/>
            <person name="Dalgaard T.S."/>
            <person name="Juul-Madsen H.R."/>
        </authorList>
    </citation>
    <scope>NUCLEOTIDE SEQUENCE [LARGE SCALE GENOMIC DNA]</scope>
    <source>
        <strain evidence="3">DSM 43821</strain>
    </source>
</reference>